<dbReference type="GO" id="GO:0030121">
    <property type="term" value="C:AP-1 adaptor complex"/>
    <property type="evidence" value="ECO:0007669"/>
    <property type="project" value="TreeGrafter"/>
</dbReference>
<dbReference type="STRING" id="8154.ENSACLP00000004975"/>
<feature type="region of interest" description="Disordered" evidence="1">
    <location>
        <begin position="554"/>
        <end position="574"/>
    </location>
</feature>
<accession>A0A3P8NJK1</accession>
<evidence type="ECO:0000256" key="1">
    <source>
        <dbReference type="SAM" id="MobiDB-lite"/>
    </source>
</evidence>
<feature type="region of interest" description="Disordered" evidence="1">
    <location>
        <begin position="133"/>
        <end position="164"/>
    </location>
</feature>
<dbReference type="PANTHER" id="PTHR16156:SF10">
    <property type="entry name" value="AFTIPHILIN-RELATED"/>
    <property type="match status" value="1"/>
</dbReference>
<keyword evidence="4" id="KW-1185">Reference proteome</keyword>
<dbReference type="OMA" id="EEWHESK"/>
<feature type="region of interest" description="Disordered" evidence="1">
    <location>
        <begin position="1"/>
        <end position="31"/>
    </location>
</feature>
<reference evidence="3" key="3">
    <citation type="submission" date="2025-08" db="UniProtKB">
        <authorList>
            <consortium name="Ensembl"/>
        </authorList>
    </citation>
    <scope>IDENTIFICATION</scope>
</reference>
<feature type="domain" description="Aftiphilin clathrin-binding box" evidence="2">
    <location>
        <begin position="582"/>
        <end position="649"/>
    </location>
</feature>
<dbReference type="GeneTree" id="ENSGT00940000154186"/>
<feature type="region of interest" description="Disordered" evidence="1">
    <location>
        <begin position="182"/>
        <end position="208"/>
    </location>
</feature>
<dbReference type="InterPro" id="IPR029205">
    <property type="entry name" value="Clathrin-bd"/>
</dbReference>
<dbReference type="GO" id="GO:0032588">
    <property type="term" value="C:trans-Golgi network membrane"/>
    <property type="evidence" value="ECO:0007669"/>
    <property type="project" value="InterPro"/>
</dbReference>
<proteinExistence type="predicted"/>
<protein>
    <recommendedName>
        <fullName evidence="2">Aftiphilin clathrin-binding box domain-containing protein</fullName>
    </recommendedName>
</protein>
<dbReference type="Ensembl" id="ENSACLT00000005075.2">
    <property type="protein sequence ID" value="ENSACLP00000004975.2"/>
    <property type="gene ID" value="ENSACLG00000003341.2"/>
</dbReference>
<reference evidence="3" key="4">
    <citation type="submission" date="2025-09" db="UniProtKB">
        <authorList>
            <consortium name="Ensembl"/>
        </authorList>
    </citation>
    <scope>IDENTIFICATION</scope>
</reference>
<evidence type="ECO:0000313" key="3">
    <source>
        <dbReference type="Ensembl" id="ENSACLP00000004975.2"/>
    </source>
</evidence>
<feature type="region of interest" description="Disordered" evidence="1">
    <location>
        <begin position="271"/>
        <end position="374"/>
    </location>
</feature>
<reference evidence="3 4" key="1">
    <citation type="submission" date="2018-05" db="EMBL/GenBank/DDBJ databases">
        <authorList>
            <person name="Datahose"/>
        </authorList>
    </citation>
    <scope>NUCLEOTIDE SEQUENCE</scope>
</reference>
<dbReference type="GO" id="GO:0030276">
    <property type="term" value="F:clathrin binding"/>
    <property type="evidence" value="ECO:0007669"/>
    <property type="project" value="InterPro"/>
</dbReference>
<reference evidence="4" key="2">
    <citation type="submission" date="2023-03" db="EMBL/GenBank/DDBJ databases">
        <authorList>
            <consortium name="Wellcome Sanger Institute Data Sharing"/>
        </authorList>
    </citation>
    <scope>NUCLEOTIDE SEQUENCE [LARGE SCALE GENOMIC DNA]</scope>
</reference>
<name>A0A3P8NJK1_ASTCA</name>
<dbReference type="Bgee" id="ENSACLG00000003341">
    <property type="expression patterns" value="Expressed in liver and 8 other cell types or tissues"/>
</dbReference>
<feature type="compositionally biased region" description="Acidic residues" evidence="1">
    <location>
        <begin position="353"/>
        <end position="364"/>
    </location>
</feature>
<sequence length="805" mass="85340">MEPDVVRMYSSSPPPMEDGAEEEDDEFGDFGTFSGIPNSISFSEFDTPTTFNQTQALTATSPPELINSRGVVGFSHGSTNGARSRSDELSKANGVVLASASERTEMKKVLASCVDLTASDTADCNGGEVLTNGFDVQGSPSSQNSVHDRIKGTSPEDTGSAGGPEDNFADFAAFSDADGRLDQTASSHCPPGVSHNVEQGLTSEDDVRDTNRTENDAFCSESLCVPAETPDRHAHMDADSRQRDVALAADCGASEAVCTDKLFAVNRADVADSNGSVDGCGEKQLLPDTTGDSEARQSDEKSSGNETETETETSFGRPLSTDALEEYGDVSTTGSVPSPPLQGESATPADDSQMAEDGDEDFGDFGDAGSFGAQGFADFDQLEVQHDPVGLQSSALVQEAATAKDNAEEDDDFGDFNSPKFNSGENEGEEGGKFADFPVSNSFGNFSSAGGGESDAGWSAFGEQQQEEEEGASWAAFSAETSVSLPADSRGVEEEKQEEEWHESKAPAVGEEPSSTDSQPASLFSRVEKLFQVSFPQSATRLLEDQVVSLKAVLEPPEDRRPGAEEGEEKKSSCKRSMYGGVWTQLQDIHEAFGLRYQWGGSHCNKALLCCLGIDTRNILFTGQKKQPVIVPMYAAGLGMLEPTKEPVKPVSAAEMIASIAQAPPLVPEKSSCPTDSVQVRRGGGPTGDLRAGFKYNEALPPVQFDWSSSGLTNPLDGVDPELFELTTAKLDSGSSGSRMADAFARLMSTVEKTSTSTRKPRKDENLSEEAAKVIAALPDLSFMQAKVLMFPATLTPLGSHATPD</sequence>
<organism evidence="3 4">
    <name type="scientific">Astatotilapia calliptera</name>
    <name type="common">Eastern happy</name>
    <name type="synonym">Chromis callipterus</name>
    <dbReference type="NCBI Taxonomy" id="8154"/>
    <lineage>
        <taxon>Eukaryota</taxon>
        <taxon>Metazoa</taxon>
        <taxon>Chordata</taxon>
        <taxon>Craniata</taxon>
        <taxon>Vertebrata</taxon>
        <taxon>Euteleostomi</taxon>
        <taxon>Actinopterygii</taxon>
        <taxon>Neopterygii</taxon>
        <taxon>Teleostei</taxon>
        <taxon>Neoteleostei</taxon>
        <taxon>Acanthomorphata</taxon>
        <taxon>Ovalentaria</taxon>
        <taxon>Cichlomorphae</taxon>
        <taxon>Cichliformes</taxon>
        <taxon>Cichlidae</taxon>
        <taxon>African cichlids</taxon>
        <taxon>Pseudocrenilabrinae</taxon>
        <taxon>Haplochromini</taxon>
        <taxon>Astatotilapia</taxon>
    </lineage>
</organism>
<evidence type="ECO:0000313" key="4">
    <source>
        <dbReference type="Proteomes" id="UP000265100"/>
    </source>
</evidence>
<dbReference type="Proteomes" id="UP000265100">
    <property type="component" value="Chromosome 6"/>
</dbReference>
<feature type="compositionally biased region" description="Basic and acidic residues" evidence="1">
    <location>
        <begin position="557"/>
        <end position="572"/>
    </location>
</feature>
<evidence type="ECO:0000259" key="2">
    <source>
        <dbReference type="Pfam" id="PF15045"/>
    </source>
</evidence>
<dbReference type="InterPro" id="IPR046359">
    <property type="entry name" value="Aftin-like"/>
</dbReference>
<feature type="region of interest" description="Disordered" evidence="1">
    <location>
        <begin position="390"/>
        <end position="520"/>
    </location>
</feature>
<feature type="compositionally biased region" description="Acidic residues" evidence="1">
    <location>
        <begin position="18"/>
        <end position="28"/>
    </location>
</feature>
<feature type="compositionally biased region" description="Basic and acidic residues" evidence="1">
    <location>
        <begin position="293"/>
        <end position="303"/>
    </location>
</feature>
<dbReference type="PANTHER" id="PTHR16156">
    <property type="entry name" value="AFTIPHILIN A-RELATED"/>
    <property type="match status" value="1"/>
</dbReference>
<dbReference type="AlphaFoldDB" id="A0A3P8NJK1"/>
<feature type="compositionally biased region" description="Low complexity" evidence="1">
    <location>
        <begin position="365"/>
        <end position="374"/>
    </location>
</feature>
<dbReference type="Pfam" id="PF15045">
    <property type="entry name" value="Clathrin_bdg"/>
    <property type="match status" value="1"/>
</dbReference>